<dbReference type="RefSeq" id="XP_068354792.1">
    <property type="nucleotide sequence ID" value="XM_068507963.1"/>
</dbReference>
<proteinExistence type="predicted"/>
<dbReference type="SUPFAM" id="SSF48371">
    <property type="entry name" value="ARM repeat"/>
    <property type="match status" value="2"/>
</dbReference>
<dbReference type="EMBL" id="MLAK01000902">
    <property type="protein sequence ID" value="OHT01656.1"/>
    <property type="molecule type" value="Genomic_DNA"/>
</dbReference>
<dbReference type="GO" id="GO:0005829">
    <property type="term" value="C:cytosol"/>
    <property type="evidence" value="ECO:0007669"/>
    <property type="project" value="TreeGrafter"/>
</dbReference>
<dbReference type="GO" id="GO:0070628">
    <property type="term" value="F:proteasome binding"/>
    <property type="evidence" value="ECO:0007669"/>
    <property type="project" value="InterPro"/>
</dbReference>
<keyword evidence="3" id="KW-1185">Reference proteome</keyword>
<accession>A0A1J4JT99</accession>
<dbReference type="GO" id="GO:0010499">
    <property type="term" value="P:proteasomal ubiquitin-independent protein catabolic process"/>
    <property type="evidence" value="ECO:0007669"/>
    <property type="project" value="TreeGrafter"/>
</dbReference>
<gene>
    <name evidence="2" type="ORF">TRFO_31494</name>
</gene>
<feature type="domain" description="Proteasome activator complex subunit 4-like HEAT repeat-like" evidence="1">
    <location>
        <begin position="1095"/>
        <end position="1266"/>
    </location>
</feature>
<dbReference type="InterPro" id="IPR035309">
    <property type="entry name" value="PSME4"/>
</dbReference>
<sequence length="1595" mass="184021">MSNKLLLFPDELQYNQAEFWDSLCDKFKTSFESRDLYGITVALDHIQFYVFKPYMCKSAIKSEKLLPSLFDFVCTYPFIDLPLQLKAADIFTNITIKSKIIPNLHFSLQKVRDFQKNLFLQPKRLFKPPHSDITNFIHFLSTVRFYFDENDGKELLKLYRDKIGMLESVSFASTLDLARFFPTKSLNLVIDDFLPLLKTPLSPFSTNAILHYFSSALTADYKQFANWKPFIRPIVNSIAYTLNPSVKILGDSISLSNGINLNLPLGNSGGFDKKCINSYAGRFISYLLYDGETGDEALIVLKDFVNCFLPIITPKSTRGEDFADLISQLVSFYASLLFRSLNHPEKFPTVSQEFRDRFAQILMPFYEAALFRAPPRIQKTVLKSFDDIFSISYDVTVKEFLQFCQDNMIDPEMSGTSMTCLRIIQRLVNGILVKDKINDNLTRIPVFVEAATEYLKNASFSKFKLGLSLLNSIAKFIHIPENMDVLSIKQRMAASSLINALPVLIDSFLDRARSLNAEKERKEVNQIEVKSLPVAVDFVPFFTAFDDSYIKKDVFPKLIRSISVDMNSKFVSAFIQSLAKSKPSLVISELLPKIEEKYLKSSVTNSFFWATILASTFTPCPEFENIIPHLTELISSKIIYSPPKESTETDSSAKDEDDIETQLKCANALIRGICSIIPLYAFLDKGNSESGNPSEWGVLYKKSDIQQKPFRLNQNKAIPLLKAVFEKLEPYFENFVKFTVQMQKNICGFISSIYYSLFSRSKIGSFEKELKPEFVEYENRVLHFISDSLTKTTNYVTIELLLKNLQSIVRPVNYKANELKAKSHGRIKKETTRYQLIQNSLISLSSLHKFYTYPLTNEIEKIFDVIYPLLFSEFSSVYKIAGEILNIFTLASKKIHEDFLIKTIEILENSEKTEFQCKGAIRYLTSMILIYAIRNTPLLVRIFKSLVTMKYEKEWKINVQLNFFLNTLENSRPFGIVQESPEWTKLSKELYTLPRTIDDHGFMFIARFIIFQNAAPSYESVKFFLNSLINKTDPNRNLSIMCLVHIMCRMKPIAPRSKYARIEDFKGPVAYIDKPSIGFYCKPDHYVFYDGPAVFVDEKNIYADAKRAIEETLTEDYISQLLECLAFLHPEDQSNHYIKNIEYLWKSFGQIVGGKLVQLLKPKIFEYVKGSPVNFITACEALSGLVRATKHWPVESKQSAIDEILKPAVEFFLHSQANETFSIIETFTVNLIGDSDFRRNYWFFECVEKALKENQDNMLRNALNIAHIIYTEAGALFNQEYLRIMREVVIPRLSNMKALKLDDLSCFAQLFNCRVCTVPRLFENESEPEWTNLLFEVFDAHKETDPELIILILSEVFSEPIHNQVAYISNIAKHFKEVCLIDGKVSNMSTNKFLHYGKNVELHFGAMNWEVKGDLLDNIFEQILSVRESLPWNSRLNLVGFLHALTFSHMFSFDRERFKTILTKVLPPFLYDDHLEVRTAAQLLLRTLVSIVFNDKWDECAAHAIENLQNSSNEKNGKNASVSFACSLLYNVTIWTTCPEWLPEIFYSLEHHYNKGTLTKEEIKNAVNDFWSRHQGREFPEIEDYRYMFSGGYYT</sequence>
<evidence type="ECO:0000313" key="3">
    <source>
        <dbReference type="Proteomes" id="UP000179807"/>
    </source>
</evidence>
<dbReference type="Pfam" id="PF23096">
    <property type="entry name" value="HEAT_PSME4"/>
    <property type="match status" value="1"/>
</dbReference>
<dbReference type="InterPro" id="IPR055455">
    <property type="entry name" value="HEAT_PSME4"/>
</dbReference>
<reference evidence="2" key="1">
    <citation type="submission" date="2016-10" db="EMBL/GenBank/DDBJ databases">
        <authorList>
            <person name="Benchimol M."/>
            <person name="Almeida L.G."/>
            <person name="Vasconcelos A.T."/>
            <person name="Perreira-Neves A."/>
            <person name="Rosa I.A."/>
            <person name="Tasca T."/>
            <person name="Bogo M.R."/>
            <person name="de Souza W."/>
        </authorList>
    </citation>
    <scope>NUCLEOTIDE SEQUENCE [LARGE SCALE GENOMIC DNA]</scope>
    <source>
        <strain evidence="2">K</strain>
    </source>
</reference>
<organism evidence="2 3">
    <name type="scientific">Tritrichomonas foetus</name>
    <dbReference type="NCBI Taxonomy" id="1144522"/>
    <lineage>
        <taxon>Eukaryota</taxon>
        <taxon>Metamonada</taxon>
        <taxon>Parabasalia</taxon>
        <taxon>Tritrichomonadida</taxon>
        <taxon>Tritrichomonadidae</taxon>
        <taxon>Tritrichomonas</taxon>
    </lineage>
</organism>
<dbReference type="Proteomes" id="UP000179807">
    <property type="component" value="Unassembled WGS sequence"/>
</dbReference>
<dbReference type="PANTHER" id="PTHR32170:SF3">
    <property type="entry name" value="PROTEASOME ACTIVATOR COMPLEX SUBUNIT 4"/>
    <property type="match status" value="1"/>
</dbReference>
<evidence type="ECO:0000259" key="1">
    <source>
        <dbReference type="Pfam" id="PF23096"/>
    </source>
</evidence>
<dbReference type="InterPro" id="IPR016024">
    <property type="entry name" value="ARM-type_fold"/>
</dbReference>
<dbReference type="GO" id="GO:0005634">
    <property type="term" value="C:nucleus"/>
    <property type="evidence" value="ECO:0007669"/>
    <property type="project" value="TreeGrafter"/>
</dbReference>
<dbReference type="PANTHER" id="PTHR32170">
    <property type="entry name" value="PROTEASOME ACTIVATOR COMPLEX SUBUNIT 4"/>
    <property type="match status" value="1"/>
</dbReference>
<dbReference type="OrthoDB" id="17907at2759"/>
<evidence type="ECO:0000313" key="2">
    <source>
        <dbReference type="EMBL" id="OHT01656.1"/>
    </source>
</evidence>
<protein>
    <recommendedName>
        <fullName evidence="1">Proteasome activator complex subunit 4-like HEAT repeat-like domain-containing protein</fullName>
    </recommendedName>
</protein>
<dbReference type="GO" id="GO:0016504">
    <property type="term" value="F:peptidase activator activity"/>
    <property type="evidence" value="ECO:0007669"/>
    <property type="project" value="InterPro"/>
</dbReference>
<dbReference type="VEuPathDB" id="TrichDB:TRFO_31494"/>
<comment type="caution">
    <text evidence="2">The sequence shown here is derived from an EMBL/GenBank/DDBJ whole genome shotgun (WGS) entry which is preliminary data.</text>
</comment>
<name>A0A1J4JT99_9EUKA</name>
<dbReference type="GeneID" id="94842667"/>